<dbReference type="AlphaFoldDB" id="A0A225VI09"/>
<keyword evidence="2" id="KW-1185">Reference proteome</keyword>
<evidence type="ECO:0000313" key="2">
    <source>
        <dbReference type="Proteomes" id="UP000198211"/>
    </source>
</evidence>
<organism evidence="1 2">
    <name type="scientific">Phytophthora megakarya</name>
    <dbReference type="NCBI Taxonomy" id="4795"/>
    <lineage>
        <taxon>Eukaryota</taxon>
        <taxon>Sar</taxon>
        <taxon>Stramenopiles</taxon>
        <taxon>Oomycota</taxon>
        <taxon>Peronosporomycetes</taxon>
        <taxon>Peronosporales</taxon>
        <taxon>Peronosporaceae</taxon>
        <taxon>Phytophthora</taxon>
    </lineage>
</organism>
<comment type="caution">
    <text evidence="1">The sequence shown here is derived from an EMBL/GenBank/DDBJ whole genome shotgun (WGS) entry which is preliminary data.</text>
</comment>
<dbReference type="OrthoDB" id="79295at2759"/>
<name>A0A225VI09_9STRA</name>
<dbReference type="Proteomes" id="UP000198211">
    <property type="component" value="Unassembled WGS sequence"/>
</dbReference>
<gene>
    <name evidence="1" type="ORF">PHMEG_00023611</name>
</gene>
<evidence type="ECO:0000313" key="1">
    <source>
        <dbReference type="EMBL" id="OWZ04478.1"/>
    </source>
</evidence>
<accession>A0A225VI09</accession>
<reference evidence="2" key="1">
    <citation type="submission" date="2017-03" db="EMBL/GenBank/DDBJ databases">
        <title>Phytopthora megakarya and P. palmivora, two closely related causual agents of cacao black pod achieved similar genome size and gene model numbers by different mechanisms.</title>
        <authorList>
            <person name="Ali S."/>
            <person name="Shao J."/>
            <person name="Larry D.J."/>
            <person name="Kronmiller B."/>
            <person name="Shen D."/>
            <person name="Strem M.D."/>
            <person name="Melnick R.L."/>
            <person name="Guiltinan M.J."/>
            <person name="Tyler B.M."/>
            <person name="Meinhardt L.W."/>
            <person name="Bailey B.A."/>
        </authorList>
    </citation>
    <scope>NUCLEOTIDE SEQUENCE [LARGE SCALE GENOMIC DNA]</scope>
    <source>
        <strain evidence="2">zdho120</strain>
    </source>
</reference>
<dbReference type="EMBL" id="NBNE01004944">
    <property type="protein sequence ID" value="OWZ04478.1"/>
    <property type="molecule type" value="Genomic_DNA"/>
</dbReference>
<proteinExistence type="predicted"/>
<protein>
    <submittedName>
        <fullName evidence="1">Uncharacterized protein</fullName>
    </submittedName>
</protein>
<sequence>MFLLTQWNLIYHSLSMETLYITYLYTAEDSIGPFDRYLASNPTLPTDRLFPGSNQKSRSSKIIHNLLEEITGEKFYVTHSIRTGVVEVLGAFNCQRFLESGIHDRYFRYETAGDQYWGRVVDGLSQNKPQFSVLPPHSADPHDNFVRECTRHTFSVLESGTHIRSVLELCLASLVKHEVFLHEILPSTHLVFTSYLFRNTYVITKFEAMLNVSEVTCMRPTGISSHVELFQQHVETRKTLAELPSVLVDQ</sequence>